<keyword evidence="3" id="KW-1185">Reference proteome</keyword>
<keyword evidence="1" id="KW-0472">Membrane</keyword>
<feature type="transmembrane region" description="Helical" evidence="1">
    <location>
        <begin position="35"/>
        <end position="55"/>
    </location>
</feature>
<organism evidence="2 3">
    <name type="scientific">Streptomyces liliiviolaceus</name>
    <dbReference type="NCBI Taxonomy" id="2823109"/>
    <lineage>
        <taxon>Bacteria</taxon>
        <taxon>Bacillati</taxon>
        <taxon>Actinomycetota</taxon>
        <taxon>Actinomycetes</taxon>
        <taxon>Kitasatosporales</taxon>
        <taxon>Streptomycetaceae</taxon>
        <taxon>Streptomyces</taxon>
    </lineage>
</organism>
<proteinExistence type="predicted"/>
<protein>
    <submittedName>
        <fullName evidence="2">Uncharacterized protein</fullName>
    </submittedName>
</protein>
<dbReference type="EMBL" id="JAGPYQ010000001">
    <property type="protein sequence ID" value="MBQ0848372.1"/>
    <property type="molecule type" value="Genomic_DNA"/>
</dbReference>
<feature type="transmembrane region" description="Helical" evidence="1">
    <location>
        <begin position="78"/>
        <end position="101"/>
    </location>
</feature>
<sequence>MGALVPCVLVLFIKALSPLNRQFWKAHTARSIGRTLLAVACGAVMLQLVSLIFVAQDTGKWGRGVSSPPSWTFRTQPWLWAVGLVATVVTAALWITVAMVLDGRRTRNGDPSPTSPTSPASPN</sequence>
<evidence type="ECO:0000256" key="1">
    <source>
        <dbReference type="SAM" id="Phobius"/>
    </source>
</evidence>
<gene>
    <name evidence="2" type="ORF">J8N05_09120</name>
</gene>
<keyword evidence="1" id="KW-1133">Transmembrane helix</keyword>
<evidence type="ECO:0000313" key="3">
    <source>
        <dbReference type="Proteomes" id="UP000677413"/>
    </source>
</evidence>
<accession>A0A940XQ15</accession>
<comment type="caution">
    <text evidence="2">The sequence shown here is derived from an EMBL/GenBank/DDBJ whole genome shotgun (WGS) entry which is preliminary data.</text>
</comment>
<name>A0A940XQ15_9ACTN</name>
<dbReference type="AlphaFoldDB" id="A0A940XQ15"/>
<reference evidence="2 3" key="1">
    <citation type="submission" date="2021-04" db="EMBL/GenBank/DDBJ databases">
        <authorList>
            <person name="Tang X."/>
            <person name="Zhou X."/>
            <person name="Chen X."/>
            <person name="Cernava T."/>
            <person name="Zhang C."/>
        </authorList>
    </citation>
    <scope>NUCLEOTIDE SEQUENCE [LARGE SCALE GENOMIC DNA]</scope>
    <source>
        <strain evidence="2 3">BH-SS-21</strain>
    </source>
</reference>
<keyword evidence="1" id="KW-0812">Transmembrane</keyword>
<dbReference type="Proteomes" id="UP000677413">
    <property type="component" value="Unassembled WGS sequence"/>
</dbReference>
<evidence type="ECO:0000313" key="2">
    <source>
        <dbReference type="EMBL" id="MBQ0848372.1"/>
    </source>
</evidence>
<dbReference type="RefSeq" id="WP_210881922.1">
    <property type="nucleotide sequence ID" value="NZ_JAGPYQ010000001.1"/>
</dbReference>